<evidence type="ECO:0000256" key="1">
    <source>
        <dbReference type="SAM" id="MobiDB-lite"/>
    </source>
</evidence>
<protein>
    <submittedName>
        <fullName evidence="2">Uncharacterized protein</fullName>
    </submittedName>
</protein>
<organism evidence="2 3">
    <name type="scientific">Nocardia jinanensis</name>
    <dbReference type="NCBI Taxonomy" id="382504"/>
    <lineage>
        <taxon>Bacteria</taxon>
        <taxon>Bacillati</taxon>
        <taxon>Actinomycetota</taxon>
        <taxon>Actinomycetes</taxon>
        <taxon>Mycobacteriales</taxon>
        <taxon>Nocardiaceae</taxon>
        <taxon>Nocardia</taxon>
    </lineage>
</organism>
<gene>
    <name evidence="2" type="ORF">GCM10011588_72880</name>
</gene>
<dbReference type="Proteomes" id="UP000638263">
    <property type="component" value="Unassembled WGS sequence"/>
</dbReference>
<sequence>MQQPLAEPWGYRYGYTSDSSGLDSSSMEPKLYKHLLAVLYNGGSNEYSAARIPSGPCTPRCTKGLVPTLSGGRWPEGQSRPRRDPRIGPLLRGCRIGRAADCGRTSAS</sequence>
<accession>A0A917S014</accession>
<reference evidence="2" key="1">
    <citation type="journal article" date="2014" name="Int. J. Syst. Evol. Microbiol.">
        <title>Complete genome sequence of Corynebacterium casei LMG S-19264T (=DSM 44701T), isolated from a smear-ripened cheese.</title>
        <authorList>
            <consortium name="US DOE Joint Genome Institute (JGI-PGF)"/>
            <person name="Walter F."/>
            <person name="Albersmeier A."/>
            <person name="Kalinowski J."/>
            <person name="Ruckert C."/>
        </authorList>
    </citation>
    <scope>NUCLEOTIDE SEQUENCE</scope>
    <source>
        <strain evidence="2">CGMCC 4.3508</strain>
    </source>
</reference>
<reference evidence="2" key="2">
    <citation type="submission" date="2020-09" db="EMBL/GenBank/DDBJ databases">
        <authorList>
            <person name="Sun Q."/>
            <person name="Zhou Y."/>
        </authorList>
    </citation>
    <scope>NUCLEOTIDE SEQUENCE</scope>
    <source>
        <strain evidence="2">CGMCC 4.3508</strain>
    </source>
</reference>
<evidence type="ECO:0000313" key="2">
    <source>
        <dbReference type="EMBL" id="GGL47410.1"/>
    </source>
</evidence>
<proteinExistence type="predicted"/>
<evidence type="ECO:0000313" key="3">
    <source>
        <dbReference type="Proteomes" id="UP000638263"/>
    </source>
</evidence>
<feature type="region of interest" description="Disordered" evidence="1">
    <location>
        <begin position="68"/>
        <end position="90"/>
    </location>
</feature>
<dbReference type="AlphaFoldDB" id="A0A917S014"/>
<dbReference type="EMBL" id="BMMH01000056">
    <property type="protein sequence ID" value="GGL47410.1"/>
    <property type="molecule type" value="Genomic_DNA"/>
</dbReference>
<keyword evidence="3" id="KW-1185">Reference proteome</keyword>
<name>A0A917S014_9NOCA</name>
<comment type="caution">
    <text evidence="2">The sequence shown here is derived from an EMBL/GenBank/DDBJ whole genome shotgun (WGS) entry which is preliminary data.</text>
</comment>